<protein>
    <submittedName>
        <fullName evidence="2">Uncharacterized protein</fullName>
    </submittedName>
</protein>
<feature type="compositionally biased region" description="Basic and acidic residues" evidence="1">
    <location>
        <begin position="101"/>
        <end position="122"/>
    </location>
</feature>
<proteinExistence type="predicted"/>
<sequence length="140" mass="16235">MEELHALTILAPHHILSQFRSRSLPFFILFAAPVDQQTLDRKPWTLRKARRCRPRPPSPPPQQENPELRRPWAAPSRWTWIFSKPILFVSVVRYTLPTVDSSKEGEEGKKTDAETEAPERKPNPRQRLGTNPGAIIKIRR</sequence>
<evidence type="ECO:0000313" key="3">
    <source>
        <dbReference type="Proteomes" id="UP000822688"/>
    </source>
</evidence>
<feature type="compositionally biased region" description="Basic residues" evidence="1">
    <location>
        <begin position="44"/>
        <end position="54"/>
    </location>
</feature>
<keyword evidence="3" id="KW-1185">Reference proteome</keyword>
<evidence type="ECO:0000313" key="2">
    <source>
        <dbReference type="EMBL" id="KAG0587098.1"/>
    </source>
</evidence>
<feature type="region of interest" description="Disordered" evidence="1">
    <location>
        <begin position="41"/>
        <end position="70"/>
    </location>
</feature>
<gene>
    <name evidence="2" type="ORF">KC19_2G140500</name>
</gene>
<dbReference type="Proteomes" id="UP000822688">
    <property type="component" value="Chromosome 2"/>
</dbReference>
<comment type="caution">
    <text evidence="2">The sequence shown here is derived from an EMBL/GenBank/DDBJ whole genome shotgun (WGS) entry which is preliminary data.</text>
</comment>
<dbReference type="EMBL" id="CM026422">
    <property type="protein sequence ID" value="KAG0587098.1"/>
    <property type="molecule type" value="Genomic_DNA"/>
</dbReference>
<dbReference type="AlphaFoldDB" id="A0A8T0IWM7"/>
<organism evidence="2 3">
    <name type="scientific">Ceratodon purpureus</name>
    <name type="common">Fire moss</name>
    <name type="synonym">Dicranum purpureum</name>
    <dbReference type="NCBI Taxonomy" id="3225"/>
    <lineage>
        <taxon>Eukaryota</taxon>
        <taxon>Viridiplantae</taxon>
        <taxon>Streptophyta</taxon>
        <taxon>Embryophyta</taxon>
        <taxon>Bryophyta</taxon>
        <taxon>Bryophytina</taxon>
        <taxon>Bryopsida</taxon>
        <taxon>Dicranidae</taxon>
        <taxon>Pseudoditrichales</taxon>
        <taxon>Ditrichaceae</taxon>
        <taxon>Ceratodon</taxon>
    </lineage>
</organism>
<feature type="region of interest" description="Disordered" evidence="1">
    <location>
        <begin position="99"/>
        <end position="140"/>
    </location>
</feature>
<evidence type="ECO:0000256" key="1">
    <source>
        <dbReference type="SAM" id="MobiDB-lite"/>
    </source>
</evidence>
<accession>A0A8T0IWM7</accession>
<reference evidence="2" key="1">
    <citation type="submission" date="2020-06" db="EMBL/GenBank/DDBJ databases">
        <title>WGS assembly of Ceratodon purpureus strain R40.</title>
        <authorList>
            <person name="Carey S.B."/>
            <person name="Jenkins J."/>
            <person name="Shu S."/>
            <person name="Lovell J.T."/>
            <person name="Sreedasyam A."/>
            <person name="Maumus F."/>
            <person name="Tiley G.P."/>
            <person name="Fernandez-Pozo N."/>
            <person name="Barry K."/>
            <person name="Chen C."/>
            <person name="Wang M."/>
            <person name="Lipzen A."/>
            <person name="Daum C."/>
            <person name="Saski C.A."/>
            <person name="Payton A.C."/>
            <person name="Mcbreen J.C."/>
            <person name="Conrad R.E."/>
            <person name="Kollar L.M."/>
            <person name="Olsson S."/>
            <person name="Huttunen S."/>
            <person name="Landis J.B."/>
            <person name="Wickett N.J."/>
            <person name="Johnson M.G."/>
            <person name="Rensing S.A."/>
            <person name="Grimwood J."/>
            <person name="Schmutz J."/>
            <person name="Mcdaniel S.F."/>
        </authorList>
    </citation>
    <scope>NUCLEOTIDE SEQUENCE</scope>
    <source>
        <strain evidence="2">R40</strain>
    </source>
</reference>
<name>A0A8T0IWM7_CERPU</name>